<comment type="subcellular location">
    <subcellularLocation>
        <location evidence="1 6">Membrane</location>
        <topology evidence="1 6">Multi-pass membrane protein</topology>
    </subcellularLocation>
</comment>
<evidence type="ECO:0000256" key="7">
    <source>
        <dbReference type="SAM" id="MobiDB-lite"/>
    </source>
</evidence>
<evidence type="ECO:0000313" key="8">
    <source>
        <dbReference type="EMBL" id="CEJ89206.1"/>
    </source>
</evidence>
<keyword evidence="9" id="KW-1185">Reference proteome</keyword>
<dbReference type="InterPro" id="IPR007274">
    <property type="entry name" value="Cop_transporter"/>
</dbReference>
<name>A0A0A1SX20_9HYPO</name>
<dbReference type="HOGENOM" id="CLU_079690_0_1_1"/>
<keyword evidence="4 6" id="KW-1133">Transmembrane helix</keyword>
<evidence type="ECO:0000256" key="1">
    <source>
        <dbReference type="ARBA" id="ARBA00004141"/>
    </source>
</evidence>
<keyword evidence="5 6" id="KW-0472">Membrane</keyword>
<gene>
    <name evidence="8" type="ORF">VHEMI05063</name>
</gene>
<evidence type="ECO:0000256" key="6">
    <source>
        <dbReference type="RuleBase" id="RU367022"/>
    </source>
</evidence>
<evidence type="ECO:0000313" key="9">
    <source>
        <dbReference type="Proteomes" id="UP000039046"/>
    </source>
</evidence>
<dbReference type="OrthoDB" id="161814at2759"/>
<dbReference type="Pfam" id="PF04145">
    <property type="entry name" value="Ctr"/>
    <property type="match status" value="1"/>
</dbReference>
<evidence type="ECO:0000256" key="2">
    <source>
        <dbReference type="ARBA" id="ARBA00006921"/>
    </source>
</evidence>
<organism evidence="8 9">
    <name type="scientific">[Torrubiella] hemipterigena</name>
    <dbReference type="NCBI Taxonomy" id="1531966"/>
    <lineage>
        <taxon>Eukaryota</taxon>
        <taxon>Fungi</taxon>
        <taxon>Dikarya</taxon>
        <taxon>Ascomycota</taxon>
        <taxon>Pezizomycotina</taxon>
        <taxon>Sordariomycetes</taxon>
        <taxon>Hypocreomycetidae</taxon>
        <taxon>Hypocreales</taxon>
        <taxon>Clavicipitaceae</taxon>
        <taxon>Clavicipitaceae incertae sedis</taxon>
        <taxon>'Torrubiella' clade</taxon>
    </lineage>
</organism>
<keyword evidence="6" id="KW-0186">Copper</keyword>
<comment type="similarity">
    <text evidence="2 6">Belongs to the copper transporter (Ctr) (TC 1.A.56) family. SLC31A subfamily.</text>
</comment>
<feature type="compositionally biased region" description="Low complexity" evidence="7">
    <location>
        <begin position="15"/>
        <end position="28"/>
    </location>
</feature>
<reference evidence="8 9" key="1">
    <citation type="journal article" date="2015" name="Genome Announc.">
        <title>Draft Genome Sequence and Gene Annotation of the Entomopathogenic Fungus Verticillium hemipterigenum.</title>
        <authorList>
            <person name="Horn F."/>
            <person name="Habel A."/>
            <person name="Scharf D.H."/>
            <person name="Dworschak J."/>
            <person name="Brakhage A.A."/>
            <person name="Guthke R."/>
            <person name="Hertweck C."/>
            <person name="Linde J."/>
        </authorList>
    </citation>
    <scope>NUCLEOTIDE SEQUENCE [LARGE SCALE GENOMIC DNA]</scope>
</reference>
<keyword evidence="6" id="KW-0187">Copper transport</keyword>
<dbReference type="GO" id="GO:0016020">
    <property type="term" value="C:membrane"/>
    <property type="evidence" value="ECO:0007669"/>
    <property type="project" value="UniProtKB-SubCell"/>
</dbReference>
<protein>
    <recommendedName>
        <fullName evidence="6">Copper transport protein</fullName>
    </recommendedName>
</protein>
<evidence type="ECO:0000256" key="4">
    <source>
        <dbReference type="ARBA" id="ARBA00022989"/>
    </source>
</evidence>
<keyword evidence="6" id="KW-0406">Ion transport</keyword>
<dbReference type="STRING" id="1531966.A0A0A1SX20"/>
<dbReference type="Proteomes" id="UP000039046">
    <property type="component" value="Unassembled WGS sequence"/>
</dbReference>
<proteinExistence type="inferred from homology"/>
<dbReference type="EMBL" id="CDHN01000002">
    <property type="protein sequence ID" value="CEJ89206.1"/>
    <property type="molecule type" value="Genomic_DNA"/>
</dbReference>
<dbReference type="PANTHER" id="PTHR12483:SF73">
    <property type="entry name" value="COPPER TRANSPORT PROTEIN CTR3"/>
    <property type="match status" value="1"/>
</dbReference>
<feature type="transmembrane region" description="Helical" evidence="6">
    <location>
        <begin position="68"/>
        <end position="85"/>
    </location>
</feature>
<dbReference type="AlphaFoldDB" id="A0A0A1SX20"/>
<evidence type="ECO:0000256" key="5">
    <source>
        <dbReference type="ARBA" id="ARBA00023136"/>
    </source>
</evidence>
<dbReference type="PANTHER" id="PTHR12483">
    <property type="entry name" value="SOLUTE CARRIER FAMILY 31 COPPER TRANSPORTERS"/>
    <property type="match status" value="1"/>
</dbReference>
<accession>A0A0A1SX20</accession>
<evidence type="ECO:0000256" key="3">
    <source>
        <dbReference type="ARBA" id="ARBA00022692"/>
    </source>
</evidence>
<feature type="region of interest" description="Disordered" evidence="7">
    <location>
        <begin position="1"/>
        <end position="28"/>
    </location>
</feature>
<keyword evidence="3 6" id="KW-0812">Transmembrane</keyword>
<sequence>MDHSNMDMGGMDHGSSSNNSAVSAPSSMGGMGGMGGGRKCKISMLFNVNTIGSCFLTDQWYIETAGQFAGACIATFILVACLEFLRRSAREYDRFIVRQHLQQFQSTTSTSAKTTGSVGSGEAAVGNACAVPPLRPSVLQQAIRAFLHMLQFSLAYIVMLLAMYYNGYLFLCIVLGSFFGFYAFNWESIPVGGSQSQSGKQEATVCCG</sequence>
<keyword evidence="6" id="KW-0813">Transport</keyword>
<dbReference type="GO" id="GO:0005375">
    <property type="term" value="F:copper ion transmembrane transporter activity"/>
    <property type="evidence" value="ECO:0007669"/>
    <property type="project" value="UniProtKB-UniRule"/>
</dbReference>